<sequence>MTSARPVLRIRAGLDPSSFSDAFAREGVVQIPVFLEPIDADAAGDLLEGVPSWAIVAPDEKNETLVITNEAVRKFGDAAVRQFLQGALKRASRGFSFIHLSYPMQDEYVRDPAPPIHGLTELVQSRAFLDFGAKVIGAPQVAGVRAQASHYRPGDFLTLHDDKHGRDARLAAFTLGFTREWRPDWGGQLLFHDADGQIERGFMPGFNVLTLFRVPRPHSVAPVAAYAAAKRLSVTGWLIDDPEGAPR</sequence>
<evidence type="ECO:0000313" key="9">
    <source>
        <dbReference type="Proteomes" id="UP000234483"/>
    </source>
</evidence>
<dbReference type="GO" id="GO:0031543">
    <property type="term" value="F:peptidyl-proline dioxygenase activity"/>
    <property type="evidence" value="ECO:0007669"/>
    <property type="project" value="TreeGrafter"/>
</dbReference>
<dbReference type="EMBL" id="PJRQ01000015">
    <property type="protein sequence ID" value="PLR17816.1"/>
    <property type="molecule type" value="Genomic_DNA"/>
</dbReference>
<dbReference type="GO" id="GO:0005506">
    <property type="term" value="F:iron ion binding"/>
    <property type="evidence" value="ECO:0007669"/>
    <property type="project" value="InterPro"/>
</dbReference>
<dbReference type="InterPro" id="IPR005123">
    <property type="entry name" value="Oxoglu/Fe-dep_dioxygenase_dom"/>
</dbReference>
<reference evidence="8 9" key="1">
    <citation type="submission" date="2017-12" db="EMBL/GenBank/DDBJ databases">
        <title>The genome sequence of Caulobacter flavus CGMCC1 15093.</title>
        <authorList>
            <person name="Gao J."/>
            <person name="Mao X."/>
            <person name="Sun J."/>
        </authorList>
    </citation>
    <scope>NUCLEOTIDE SEQUENCE [LARGE SCALE GENOMIC DNA]</scope>
    <source>
        <strain evidence="8 9">CGMCC1 15093</strain>
    </source>
</reference>
<keyword evidence="5" id="KW-0560">Oxidoreductase</keyword>
<dbReference type="InterPro" id="IPR006620">
    <property type="entry name" value="Pro_4_hyd_alph"/>
</dbReference>
<comment type="cofactor">
    <cofactor evidence="1">
        <name>L-ascorbate</name>
        <dbReference type="ChEBI" id="CHEBI:38290"/>
    </cofactor>
</comment>
<dbReference type="InterPro" id="IPR039558">
    <property type="entry name" value="TPA1/OFD1_N"/>
</dbReference>
<dbReference type="InterPro" id="IPR051842">
    <property type="entry name" value="uS12_prolyl_hydroxylase"/>
</dbReference>
<keyword evidence="6" id="KW-0408">Iron</keyword>
<feature type="domain" description="Fe2OG dioxygenase" evidence="7">
    <location>
        <begin position="140"/>
        <end position="240"/>
    </location>
</feature>
<dbReference type="GO" id="GO:0006449">
    <property type="term" value="P:regulation of translational termination"/>
    <property type="evidence" value="ECO:0007669"/>
    <property type="project" value="TreeGrafter"/>
</dbReference>
<evidence type="ECO:0000256" key="4">
    <source>
        <dbReference type="ARBA" id="ARBA00022964"/>
    </source>
</evidence>
<accession>A0A2N5CVL3</accession>
<protein>
    <submittedName>
        <fullName evidence="8">Proline hydroxylase</fullName>
    </submittedName>
</protein>
<dbReference type="Gene3D" id="2.60.120.620">
    <property type="entry name" value="q2cbj1_9rhob like domain"/>
    <property type="match status" value="1"/>
</dbReference>
<evidence type="ECO:0000256" key="3">
    <source>
        <dbReference type="ARBA" id="ARBA00022896"/>
    </source>
</evidence>
<dbReference type="Proteomes" id="UP000234483">
    <property type="component" value="Unassembled WGS sequence"/>
</dbReference>
<evidence type="ECO:0000313" key="8">
    <source>
        <dbReference type="EMBL" id="PLR17816.1"/>
    </source>
</evidence>
<evidence type="ECO:0000256" key="1">
    <source>
        <dbReference type="ARBA" id="ARBA00001961"/>
    </source>
</evidence>
<name>A0A2N5CVL3_9CAUL</name>
<evidence type="ECO:0000259" key="7">
    <source>
        <dbReference type="PROSITE" id="PS51471"/>
    </source>
</evidence>
<evidence type="ECO:0000256" key="2">
    <source>
        <dbReference type="ARBA" id="ARBA00022723"/>
    </source>
</evidence>
<keyword evidence="4" id="KW-0223">Dioxygenase</keyword>
<dbReference type="GO" id="GO:0005737">
    <property type="term" value="C:cytoplasm"/>
    <property type="evidence" value="ECO:0007669"/>
    <property type="project" value="TreeGrafter"/>
</dbReference>
<comment type="caution">
    <text evidence="8">The sequence shown here is derived from an EMBL/GenBank/DDBJ whole genome shotgun (WGS) entry which is preliminary data.</text>
</comment>
<organism evidence="8 9">
    <name type="scientific">Caulobacter flavus</name>
    <dbReference type="NCBI Taxonomy" id="1679497"/>
    <lineage>
        <taxon>Bacteria</taxon>
        <taxon>Pseudomonadati</taxon>
        <taxon>Pseudomonadota</taxon>
        <taxon>Alphaproteobacteria</taxon>
        <taxon>Caulobacterales</taxon>
        <taxon>Caulobacteraceae</taxon>
        <taxon>Caulobacter</taxon>
    </lineage>
</organism>
<evidence type="ECO:0000256" key="5">
    <source>
        <dbReference type="ARBA" id="ARBA00023002"/>
    </source>
</evidence>
<dbReference type="AlphaFoldDB" id="A0A2N5CVL3"/>
<dbReference type="Pfam" id="PF13661">
    <property type="entry name" value="2OG-FeII_Oxy_4"/>
    <property type="match status" value="1"/>
</dbReference>
<dbReference type="SMART" id="SM00702">
    <property type="entry name" value="P4Hc"/>
    <property type="match status" value="1"/>
</dbReference>
<dbReference type="RefSeq" id="WP_101712548.1">
    <property type="nucleotide sequence ID" value="NZ_PJRQ01000015.1"/>
</dbReference>
<evidence type="ECO:0000256" key="6">
    <source>
        <dbReference type="ARBA" id="ARBA00023004"/>
    </source>
</evidence>
<dbReference type="GO" id="GO:0031418">
    <property type="term" value="F:L-ascorbic acid binding"/>
    <property type="evidence" value="ECO:0007669"/>
    <property type="project" value="UniProtKB-KW"/>
</dbReference>
<dbReference type="PANTHER" id="PTHR12117:SF0">
    <property type="entry name" value="PROLYL 3-HYDROXYLASE OGFOD1"/>
    <property type="match status" value="1"/>
</dbReference>
<dbReference type="PANTHER" id="PTHR12117">
    <property type="entry name" value="HISTONE ACETYLTRANSFERASE COMPLEX"/>
    <property type="match status" value="1"/>
</dbReference>
<dbReference type="PROSITE" id="PS51471">
    <property type="entry name" value="FE2OG_OXY"/>
    <property type="match status" value="1"/>
</dbReference>
<gene>
    <name evidence="8" type="ORF">CFHF_08305</name>
</gene>
<keyword evidence="3" id="KW-0847">Vitamin C</keyword>
<proteinExistence type="predicted"/>
<keyword evidence="2" id="KW-0479">Metal-binding</keyword>